<feature type="domain" description="TAFII55 protein conserved region" evidence="6">
    <location>
        <begin position="1"/>
        <end position="137"/>
    </location>
</feature>
<evidence type="ECO:0000313" key="8">
    <source>
        <dbReference type="Proteomes" id="UP000053780"/>
    </source>
</evidence>
<dbReference type="SMART" id="SM01370">
    <property type="entry name" value="TAFII55_N"/>
    <property type="match status" value="1"/>
</dbReference>
<evidence type="ECO:0000256" key="5">
    <source>
        <dbReference type="ARBA" id="ARBA00023242"/>
    </source>
</evidence>
<dbReference type="GO" id="GO:0051123">
    <property type="term" value="P:RNA polymerase II preinitiation complex assembly"/>
    <property type="evidence" value="ECO:0007669"/>
    <property type="project" value="TreeGrafter"/>
</dbReference>
<evidence type="ECO:0000256" key="4">
    <source>
        <dbReference type="ARBA" id="ARBA00023163"/>
    </source>
</evidence>
<dbReference type="GO" id="GO:0005669">
    <property type="term" value="C:transcription factor TFIID complex"/>
    <property type="evidence" value="ECO:0007669"/>
    <property type="project" value="InterPro"/>
</dbReference>
<evidence type="ECO:0000256" key="1">
    <source>
        <dbReference type="ARBA" id="ARBA00004123"/>
    </source>
</evidence>
<dbReference type="AlphaFoldDB" id="T0MK02"/>
<evidence type="ECO:0000256" key="2">
    <source>
        <dbReference type="ARBA" id="ARBA00009368"/>
    </source>
</evidence>
<gene>
    <name evidence="7" type="ORF">NAPIS_ORF01093</name>
</gene>
<protein>
    <submittedName>
        <fullName evidence="7">Tata-binding protein-associated factor</fullName>
    </submittedName>
</protein>
<proteinExistence type="inferred from homology"/>
<dbReference type="EMBL" id="KE647152">
    <property type="protein sequence ID" value="EQB61325.1"/>
    <property type="molecule type" value="Genomic_DNA"/>
</dbReference>
<dbReference type="GO" id="GO:0016251">
    <property type="term" value="F:RNA polymerase II general transcription initiation factor activity"/>
    <property type="evidence" value="ECO:0007669"/>
    <property type="project" value="TreeGrafter"/>
</dbReference>
<dbReference type="Proteomes" id="UP000053780">
    <property type="component" value="Unassembled WGS sequence"/>
</dbReference>
<dbReference type="CDD" id="cd08047">
    <property type="entry name" value="TAF7"/>
    <property type="match status" value="1"/>
</dbReference>
<organism evidence="7 8">
    <name type="scientific">Vairimorpha apis BRL 01</name>
    <dbReference type="NCBI Taxonomy" id="1037528"/>
    <lineage>
        <taxon>Eukaryota</taxon>
        <taxon>Fungi</taxon>
        <taxon>Fungi incertae sedis</taxon>
        <taxon>Microsporidia</taxon>
        <taxon>Nosematidae</taxon>
        <taxon>Vairimorpha</taxon>
    </lineage>
</organism>
<accession>T0MK02</accession>
<dbReference type="VEuPathDB" id="MicrosporidiaDB:NAPIS_ORF01093"/>
<dbReference type="PANTHER" id="PTHR12228:SF0">
    <property type="entry name" value="TATA-BOX BINDING PROTEIN ASSOCIATED FACTOR 7"/>
    <property type="match status" value="1"/>
</dbReference>
<evidence type="ECO:0000259" key="6">
    <source>
        <dbReference type="SMART" id="SM01370"/>
    </source>
</evidence>
<dbReference type="Pfam" id="PF04658">
    <property type="entry name" value="TAFII55_N"/>
    <property type="match status" value="1"/>
</dbReference>
<name>T0MK02_9MICR</name>
<keyword evidence="4" id="KW-0804">Transcription</keyword>
<sequence>MEQHFILRLIGELQNSVDIFESKFEKLNEKSINMIYKNHTYPGIIVKLPCIIESQKTLDKKQYYKICDISTLIVIYPNSNYDFDKERKILELSGLSAPLKYVKARRFRKNHNGKAQMISEIEHQVNKLIEKDKKAFKTEIVGEDKDVSDTEISDIAAELEDNFEFNETKIKKEEQIEENTEIISLKNEIEKQEKLVENALNPILKQRFFNKLEILQKKLEDIYKLQNNKKQM</sequence>
<dbReference type="OrthoDB" id="153872at2759"/>
<evidence type="ECO:0000256" key="3">
    <source>
        <dbReference type="ARBA" id="ARBA00023015"/>
    </source>
</evidence>
<comment type="similarity">
    <text evidence="2">Belongs to the TAF7 family.</text>
</comment>
<evidence type="ECO:0000313" key="7">
    <source>
        <dbReference type="EMBL" id="EQB61325.1"/>
    </source>
</evidence>
<keyword evidence="8" id="KW-1185">Reference proteome</keyword>
<keyword evidence="3" id="KW-0805">Transcription regulation</keyword>
<dbReference type="InterPro" id="IPR006751">
    <property type="entry name" value="TAFII55_prot_cons_reg"/>
</dbReference>
<comment type="subcellular location">
    <subcellularLocation>
        <location evidence="1">Nucleus</location>
    </subcellularLocation>
</comment>
<dbReference type="InterPro" id="IPR037817">
    <property type="entry name" value="TAF7"/>
</dbReference>
<keyword evidence="5" id="KW-0539">Nucleus</keyword>
<dbReference type="PANTHER" id="PTHR12228">
    <property type="entry name" value="TRANSCRIPTION INITIATION FACTOR TFIID 55 KD SUBUNIT-RELATED"/>
    <property type="match status" value="1"/>
</dbReference>
<reference evidence="7 8" key="1">
    <citation type="journal article" date="2013" name="BMC Genomics">
        <title>Genome sequencing and comparative genomics of honey bee microsporidia, Nosema apis reveal novel insights into host-parasite interactions.</title>
        <authorList>
            <person name="Chen Yp."/>
            <person name="Pettis J.S."/>
            <person name="Zhao Y."/>
            <person name="Liu X."/>
            <person name="Tallon L.J."/>
            <person name="Sadzewicz L.D."/>
            <person name="Li R."/>
            <person name="Zheng H."/>
            <person name="Huang S."/>
            <person name="Zhang X."/>
            <person name="Hamilton M.C."/>
            <person name="Pernal S.F."/>
            <person name="Melathopoulos A.P."/>
            <person name="Yan X."/>
            <person name="Evans J.D."/>
        </authorList>
    </citation>
    <scope>NUCLEOTIDE SEQUENCE [LARGE SCALE GENOMIC DNA]</scope>
    <source>
        <strain evidence="7 8">BRL 01</strain>
    </source>
</reference>
<dbReference type="HOGENOM" id="CLU_069947_0_0_1"/>